<accession>A0ABT7YGW0</accession>
<evidence type="ECO:0000313" key="2">
    <source>
        <dbReference type="Proteomes" id="UP001171916"/>
    </source>
</evidence>
<proteinExistence type="predicted"/>
<sequence length="93" mass="10597">MKTLAVIEKEHVTNLSFCKEEVLKTKEEIKLRSADLHRAQTLGNLLQTKVRINFETRDGKIHQVHTTVWAVGTEFILLKGNKAIPIHCIHSVV</sequence>
<keyword evidence="2" id="KW-1185">Reference proteome</keyword>
<name>A0ABT7YGW0_9BACT</name>
<dbReference type="Proteomes" id="UP001171916">
    <property type="component" value="Unassembled WGS sequence"/>
</dbReference>
<dbReference type="EMBL" id="JAUEPH010000008">
    <property type="protein sequence ID" value="MDN3205721.1"/>
    <property type="molecule type" value="Genomic_DNA"/>
</dbReference>
<dbReference type="RefSeq" id="WP_290002531.1">
    <property type="nucleotide sequence ID" value="NZ_JAUEPH010000008.1"/>
</dbReference>
<gene>
    <name evidence="1" type="ORF">QVH07_16285</name>
</gene>
<comment type="caution">
    <text evidence="1">The sequence shown here is derived from an EMBL/GenBank/DDBJ whole genome shotgun (WGS) entry which is preliminary data.</text>
</comment>
<reference evidence="1" key="1">
    <citation type="submission" date="2023-06" db="EMBL/GenBank/DDBJ databases">
        <title>Robiginitalea aurantiacus sp. nov. and Algoriphagus sediminis sp. nov., isolated from coastal sediment.</title>
        <authorList>
            <person name="Zhou Z.Y."/>
            <person name="An J."/>
            <person name="Jia Y.W."/>
            <person name="Du Z.J."/>
        </authorList>
    </citation>
    <scope>NUCLEOTIDE SEQUENCE</scope>
    <source>
        <strain evidence="1">C2-7</strain>
    </source>
</reference>
<protein>
    <submittedName>
        <fullName evidence="1">Uncharacterized protein</fullName>
    </submittedName>
</protein>
<evidence type="ECO:0000313" key="1">
    <source>
        <dbReference type="EMBL" id="MDN3205721.1"/>
    </source>
</evidence>
<organism evidence="1 2">
    <name type="scientific">Algoriphagus sediminis</name>
    <dbReference type="NCBI Taxonomy" id="3057113"/>
    <lineage>
        <taxon>Bacteria</taxon>
        <taxon>Pseudomonadati</taxon>
        <taxon>Bacteroidota</taxon>
        <taxon>Cytophagia</taxon>
        <taxon>Cytophagales</taxon>
        <taxon>Cyclobacteriaceae</taxon>
        <taxon>Algoriphagus</taxon>
    </lineage>
</organism>